<dbReference type="AlphaFoldDB" id="A0A1G7I0G7"/>
<dbReference type="RefSeq" id="WP_092689045.1">
    <property type="nucleotide sequence ID" value="NZ_FNBK01000003.1"/>
</dbReference>
<feature type="region of interest" description="Disordered" evidence="1">
    <location>
        <begin position="1"/>
        <end position="36"/>
    </location>
</feature>
<keyword evidence="2" id="KW-0472">Membrane</keyword>
<dbReference type="OrthoDB" id="205781at2157"/>
<dbReference type="EMBL" id="FNBK01000003">
    <property type="protein sequence ID" value="SDF06287.1"/>
    <property type="molecule type" value="Genomic_DNA"/>
</dbReference>
<evidence type="ECO:0000313" key="3">
    <source>
        <dbReference type="EMBL" id="SDF06287.1"/>
    </source>
</evidence>
<evidence type="ECO:0000313" key="4">
    <source>
        <dbReference type="Proteomes" id="UP000199076"/>
    </source>
</evidence>
<evidence type="ECO:0000256" key="2">
    <source>
        <dbReference type="SAM" id="Phobius"/>
    </source>
</evidence>
<protein>
    <submittedName>
        <fullName evidence="3">Uncharacterized protein</fullName>
    </submittedName>
</protein>
<dbReference type="Pfam" id="PF25932">
    <property type="entry name" value="DUF7977"/>
    <property type="match status" value="1"/>
</dbReference>
<keyword evidence="4" id="KW-1185">Reference proteome</keyword>
<dbReference type="Proteomes" id="UP000199076">
    <property type="component" value="Unassembled WGS sequence"/>
</dbReference>
<name>A0A1G7I0G7_9EURY</name>
<gene>
    <name evidence="3" type="ORF">SAMN05216218_103236</name>
</gene>
<sequence>MSDDTYVHEPGAVEDSDGDTTDEEDDTDDAYPRNTVGDVDEEFDWRGWLLVAAIVVAFLIVPGALYLLPAARGSVAALGWGWRNTYLALPLIPALVLGALAVWSAVSSRTD</sequence>
<organism evidence="3 4">
    <name type="scientific">Halorientalis regularis</name>
    <dbReference type="NCBI Taxonomy" id="660518"/>
    <lineage>
        <taxon>Archaea</taxon>
        <taxon>Methanobacteriati</taxon>
        <taxon>Methanobacteriota</taxon>
        <taxon>Stenosarchaea group</taxon>
        <taxon>Halobacteria</taxon>
        <taxon>Halobacteriales</taxon>
        <taxon>Haloarculaceae</taxon>
        <taxon>Halorientalis</taxon>
    </lineage>
</organism>
<proteinExistence type="predicted"/>
<keyword evidence="2" id="KW-0812">Transmembrane</keyword>
<feature type="transmembrane region" description="Helical" evidence="2">
    <location>
        <begin position="48"/>
        <end position="68"/>
    </location>
</feature>
<dbReference type="STRING" id="660518.SAMN05216218_103236"/>
<keyword evidence="2" id="KW-1133">Transmembrane helix</keyword>
<reference evidence="4" key="1">
    <citation type="submission" date="2016-10" db="EMBL/GenBank/DDBJ databases">
        <authorList>
            <person name="Varghese N."/>
            <person name="Submissions S."/>
        </authorList>
    </citation>
    <scope>NUCLEOTIDE SEQUENCE [LARGE SCALE GENOMIC DNA]</scope>
    <source>
        <strain evidence="4">IBRC-M 10760</strain>
    </source>
</reference>
<feature type="compositionally biased region" description="Acidic residues" evidence="1">
    <location>
        <begin position="12"/>
        <end position="29"/>
    </location>
</feature>
<evidence type="ECO:0000256" key="1">
    <source>
        <dbReference type="SAM" id="MobiDB-lite"/>
    </source>
</evidence>
<dbReference type="InterPro" id="IPR058283">
    <property type="entry name" value="DUF7977"/>
</dbReference>
<feature type="transmembrane region" description="Helical" evidence="2">
    <location>
        <begin position="88"/>
        <end position="106"/>
    </location>
</feature>
<accession>A0A1G7I0G7</accession>